<dbReference type="AlphaFoldDB" id="A0A6V7WSH5"/>
<reference evidence="2 3" key="1">
    <citation type="submission" date="2020-08" db="EMBL/GenBank/DDBJ databases">
        <authorList>
            <person name="Koutsovoulos G."/>
            <person name="Danchin GJ E."/>
        </authorList>
    </citation>
    <scope>NUCLEOTIDE SEQUENCE [LARGE SCALE GENOMIC DNA]</scope>
</reference>
<evidence type="ECO:0000313" key="3">
    <source>
        <dbReference type="Proteomes" id="UP000580250"/>
    </source>
</evidence>
<feature type="region of interest" description="Disordered" evidence="1">
    <location>
        <begin position="1"/>
        <end position="84"/>
    </location>
</feature>
<evidence type="ECO:0000256" key="1">
    <source>
        <dbReference type="SAM" id="MobiDB-lite"/>
    </source>
</evidence>
<evidence type="ECO:0000313" key="2">
    <source>
        <dbReference type="EMBL" id="CAD2189933.1"/>
    </source>
</evidence>
<dbReference type="Proteomes" id="UP000580250">
    <property type="component" value="Unassembled WGS sequence"/>
</dbReference>
<organism evidence="2 3">
    <name type="scientific">Meloidogyne enterolobii</name>
    <name type="common">Root-knot nematode worm</name>
    <name type="synonym">Meloidogyne mayaguensis</name>
    <dbReference type="NCBI Taxonomy" id="390850"/>
    <lineage>
        <taxon>Eukaryota</taxon>
        <taxon>Metazoa</taxon>
        <taxon>Ecdysozoa</taxon>
        <taxon>Nematoda</taxon>
        <taxon>Chromadorea</taxon>
        <taxon>Rhabditida</taxon>
        <taxon>Tylenchina</taxon>
        <taxon>Tylenchomorpha</taxon>
        <taxon>Tylenchoidea</taxon>
        <taxon>Meloidogynidae</taxon>
        <taxon>Meloidogyninae</taxon>
        <taxon>Meloidogyne</taxon>
    </lineage>
</organism>
<name>A0A6V7WSH5_MELEN</name>
<dbReference type="EMBL" id="CAJEWN010000778">
    <property type="protein sequence ID" value="CAD2189933.1"/>
    <property type="molecule type" value="Genomic_DNA"/>
</dbReference>
<sequence length="84" mass="9620">MKREEFNKDGSHVIGEKVNKESDKKMEEVKMSESKKSIRGSKLAAMKNPKSSESHEHHEPHPEERPCSDKPSVPSKEKPIPERN</sequence>
<feature type="compositionally biased region" description="Basic and acidic residues" evidence="1">
    <location>
        <begin position="1"/>
        <end position="36"/>
    </location>
</feature>
<proteinExistence type="predicted"/>
<feature type="compositionally biased region" description="Basic and acidic residues" evidence="1">
    <location>
        <begin position="50"/>
        <end position="68"/>
    </location>
</feature>
<comment type="caution">
    <text evidence="2">The sequence shown here is derived from an EMBL/GenBank/DDBJ whole genome shotgun (WGS) entry which is preliminary data.</text>
</comment>
<feature type="compositionally biased region" description="Basic and acidic residues" evidence="1">
    <location>
        <begin position="75"/>
        <end position="84"/>
    </location>
</feature>
<gene>
    <name evidence="2" type="ORF">MENT_LOCUS42685</name>
</gene>
<protein>
    <submittedName>
        <fullName evidence="2">Uncharacterized protein</fullName>
    </submittedName>
</protein>
<accession>A0A6V7WSH5</accession>